<organism evidence="2 3">
    <name type="scientific">Methylomonas lenta</name>
    <dbReference type="NCBI Taxonomy" id="980561"/>
    <lineage>
        <taxon>Bacteria</taxon>
        <taxon>Pseudomonadati</taxon>
        <taxon>Pseudomonadota</taxon>
        <taxon>Gammaproteobacteria</taxon>
        <taxon>Methylococcales</taxon>
        <taxon>Methylococcaceae</taxon>
        <taxon>Methylomonas</taxon>
    </lineage>
</organism>
<keyword evidence="2" id="KW-0966">Cell projection</keyword>
<accession>A0A177NVD1</accession>
<feature type="region of interest" description="Disordered" evidence="1">
    <location>
        <begin position="22"/>
        <end position="46"/>
    </location>
</feature>
<dbReference type="InterPro" id="IPR005186">
    <property type="entry name" value="FlaG"/>
</dbReference>
<dbReference type="STRING" id="980561.A1359_02500"/>
<keyword evidence="2" id="KW-0969">Cilium</keyword>
<keyword evidence="2" id="KW-0282">Flagellum</keyword>
<name>A0A177NVD1_9GAMM</name>
<dbReference type="RefSeq" id="WP_066976912.1">
    <property type="nucleotide sequence ID" value="NZ_LUUI01000022.1"/>
</dbReference>
<dbReference type="Proteomes" id="UP000078476">
    <property type="component" value="Unassembled WGS sequence"/>
</dbReference>
<comment type="caution">
    <text evidence="2">The sequence shown here is derived from an EMBL/GenBank/DDBJ whole genome shotgun (WGS) entry which is preliminary data.</text>
</comment>
<protein>
    <submittedName>
        <fullName evidence="2">Flagellar biosynthesis protein FlaG</fullName>
    </submittedName>
</protein>
<dbReference type="OrthoDB" id="5741693at2"/>
<dbReference type="SUPFAM" id="SSF160214">
    <property type="entry name" value="FlaG-like"/>
    <property type="match status" value="1"/>
</dbReference>
<dbReference type="Gene3D" id="3.30.160.170">
    <property type="entry name" value="FlaG-like"/>
    <property type="match status" value="1"/>
</dbReference>
<dbReference type="PANTHER" id="PTHR37166">
    <property type="entry name" value="PROTEIN FLAG"/>
    <property type="match status" value="1"/>
</dbReference>
<sequence>MSSEIPNVLKLTPLAAVKAVNKQAEGVDSSNKESVDKTSDSKQAKPEYTLGVVKKAVDEGNSLLQSINRNLQFTVDDASKELVVKIVDSESGELVRQIPTEEMLMFIRRMKEMDGQQGSVLQDRA</sequence>
<dbReference type="PANTHER" id="PTHR37166:SF1">
    <property type="entry name" value="PROTEIN FLAG"/>
    <property type="match status" value="1"/>
</dbReference>
<reference evidence="2 3" key="1">
    <citation type="submission" date="2016-03" db="EMBL/GenBank/DDBJ databases">
        <authorList>
            <person name="Ploux O."/>
        </authorList>
    </citation>
    <scope>NUCLEOTIDE SEQUENCE [LARGE SCALE GENOMIC DNA]</scope>
    <source>
        <strain evidence="2 3">R-45370</strain>
    </source>
</reference>
<evidence type="ECO:0000256" key="1">
    <source>
        <dbReference type="SAM" id="MobiDB-lite"/>
    </source>
</evidence>
<proteinExistence type="predicted"/>
<evidence type="ECO:0000313" key="3">
    <source>
        <dbReference type="Proteomes" id="UP000078476"/>
    </source>
</evidence>
<evidence type="ECO:0000313" key="2">
    <source>
        <dbReference type="EMBL" id="OAI21040.1"/>
    </source>
</evidence>
<dbReference type="AlphaFoldDB" id="A0A177NVD1"/>
<feature type="compositionally biased region" description="Basic and acidic residues" evidence="1">
    <location>
        <begin position="30"/>
        <end position="45"/>
    </location>
</feature>
<dbReference type="InterPro" id="IPR035924">
    <property type="entry name" value="FlaG-like_sf"/>
</dbReference>
<keyword evidence="3" id="KW-1185">Reference proteome</keyword>
<dbReference type="Pfam" id="PF03646">
    <property type="entry name" value="FlaG"/>
    <property type="match status" value="1"/>
</dbReference>
<dbReference type="EMBL" id="LUUI01000022">
    <property type="protein sequence ID" value="OAI21040.1"/>
    <property type="molecule type" value="Genomic_DNA"/>
</dbReference>
<gene>
    <name evidence="2" type="ORF">A1359_02500</name>
</gene>